<feature type="region of interest" description="Disordered" evidence="1">
    <location>
        <begin position="382"/>
        <end position="470"/>
    </location>
</feature>
<accession>A0AA88SYQ4</accession>
<feature type="compositionally biased region" description="Polar residues" evidence="1">
    <location>
        <begin position="100"/>
        <end position="113"/>
    </location>
</feature>
<feature type="compositionally biased region" description="Basic and acidic residues" evidence="1">
    <location>
        <begin position="348"/>
        <end position="361"/>
    </location>
</feature>
<feature type="region of interest" description="Disordered" evidence="1">
    <location>
        <begin position="146"/>
        <end position="172"/>
    </location>
</feature>
<name>A0AA88SYQ4_CHASR</name>
<sequence length="589" mass="65215">MEAAHAALHLYMPISERGCGPPGRGPSSPSKPSLTLQRRLTYCCEEEGPAETLKRGQADRFGFTGLKETLKALDDSSEIHWLTEVLLLCLECQAFMNMGNQQGTKPHSSTESGGVSPKPPRIQIPRKRRRRAEGMVYAGNRQHNLKVTPKTPQVPAKARRTTKHQIKSSPMCEEWDLEENGAIIGTPTARRKRAEKREERIASLFEERNRGLQRQCGGEQLPDADLSEYDNDIYSTNISHAAVDPVIRSGGEEEKHKENNAEGEEMGSCRWSFEETEEKRAAAQRVMGKIEEVERIIRRVSLSSSEWNKESSEGGGEGQCISDGCADGEDQVQILQPGRTDAGFSTHSRLDNQDWESSKDTPRLVEELWTLAEALSLSLHQAPSTEGVKAEREANTPGPSQLSGPLNLTDQHESGGSESHTGGTVQGWWVSRGPGTSGSDTTVSSGTENEQTQTSRRSSEASQDDLLSSDEALQRQEEIWQQEVEESLSFCRSLSHPSRPKHVDFLRITAPVDDVTDTPTSTPPPPEVRLTGLSRRCHKQWLNTPSASNYTVTTRRTTSKVPPVNGCSRYRRAGGKRRQNLEAKAGTWI</sequence>
<proteinExistence type="predicted"/>
<keyword evidence="3" id="KW-1185">Reference proteome</keyword>
<feature type="compositionally biased region" description="Polar residues" evidence="1">
    <location>
        <begin position="397"/>
        <end position="409"/>
    </location>
</feature>
<protein>
    <submittedName>
        <fullName evidence="2">Uncharacterized protein</fullName>
    </submittedName>
</protein>
<gene>
    <name evidence="2" type="ORF">Q5P01_004689</name>
</gene>
<feature type="region of interest" description="Disordered" evidence="1">
    <location>
        <begin position="100"/>
        <end position="129"/>
    </location>
</feature>
<dbReference type="EMBL" id="JAUPFM010000003">
    <property type="protein sequence ID" value="KAK2855954.1"/>
    <property type="molecule type" value="Genomic_DNA"/>
</dbReference>
<evidence type="ECO:0000256" key="1">
    <source>
        <dbReference type="SAM" id="MobiDB-lite"/>
    </source>
</evidence>
<evidence type="ECO:0000313" key="2">
    <source>
        <dbReference type="EMBL" id="KAK2855954.1"/>
    </source>
</evidence>
<comment type="caution">
    <text evidence="2">The sequence shown here is derived from an EMBL/GenBank/DDBJ whole genome shotgun (WGS) entry which is preliminary data.</text>
</comment>
<dbReference type="Proteomes" id="UP001187415">
    <property type="component" value="Unassembled WGS sequence"/>
</dbReference>
<reference evidence="2" key="1">
    <citation type="submission" date="2023-07" db="EMBL/GenBank/DDBJ databases">
        <title>Chromosome-level Genome Assembly of Striped Snakehead (Channa striata).</title>
        <authorList>
            <person name="Liu H."/>
        </authorList>
    </citation>
    <scope>NUCLEOTIDE SEQUENCE</scope>
    <source>
        <strain evidence="2">Gz</strain>
        <tissue evidence="2">Muscle</tissue>
    </source>
</reference>
<feature type="compositionally biased region" description="Basic residues" evidence="1">
    <location>
        <begin position="157"/>
        <end position="166"/>
    </location>
</feature>
<evidence type="ECO:0000313" key="3">
    <source>
        <dbReference type="Proteomes" id="UP001187415"/>
    </source>
</evidence>
<feature type="compositionally biased region" description="Low complexity" evidence="1">
    <location>
        <begin position="433"/>
        <end position="447"/>
    </location>
</feature>
<feature type="region of interest" description="Disordered" evidence="1">
    <location>
        <begin position="304"/>
        <end position="361"/>
    </location>
</feature>
<dbReference type="AlphaFoldDB" id="A0AA88SYQ4"/>
<organism evidence="2 3">
    <name type="scientific">Channa striata</name>
    <name type="common">Snakehead murrel</name>
    <name type="synonym">Ophicephalus striatus</name>
    <dbReference type="NCBI Taxonomy" id="64152"/>
    <lineage>
        <taxon>Eukaryota</taxon>
        <taxon>Metazoa</taxon>
        <taxon>Chordata</taxon>
        <taxon>Craniata</taxon>
        <taxon>Vertebrata</taxon>
        <taxon>Euteleostomi</taxon>
        <taxon>Actinopterygii</taxon>
        <taxon>Neopterygii</taxon>
        <taxon>Teleostei</taxon>
        <taxon>Neoteleostei</taxon>
        <taxon>Acanthomorphata</taxon>
        <taxon>Anabantaria</taxon>
        <taxon>Anabantiformes</taxon>
        <taxon>Channoidei</taxon>
        <taxon>Channidae</taxon>
        <taxon>Channa</taxon>
    </lineage>
</organism>